<dbReference type="Gene3D" id="1.25.40.20">
    <property type="entry name" value="Ankyrin repeat-containing domain"/>
    <property type="match status" value="1"/>
</dbReference>
<feature type="repeat" description="ANK" evidence="3">
    <location>
        <begin position="38"/>
        <end position="70"/>
    </location>
</feature>
<dbReference type="PANTHER" id="PTHR24171">
    <property type="entry name" value="ANKYRIN REPEAT DOMAIN-CONTAINING PROTEIN 39-RELATED"/>
    <property type="match status" value="1"/>
</dbReference>
<comment type="caution">
    <text evidence="4">The sequence shown here is derived from an EMBL/GenBank/DDBJ whole genome shotgun (WGS) entry which is preliminary data.</text>
</comment>
<evidence type="ECO:0000313" key="4">
    <source>
        <dbReference type="EMBL" id="MFL9836677.1"/>
    </source>
</evidence>
<dbReference type="InterPro" id="IPR002110">
    <property type="entry name" value="Ankyrin_rpt"/>
</dbReference>
<dbReference type="SUPFAM" id="SSF48403">
    <property type="entry name" value="Ankyrin repeat"/>
    <property type="match status" value="1"/>
</dbReference>
<dbReference type="PROSITE" id="PS50088">
    <property type="entry name" value="ANK_REPEAT"/>
    <property type="match status" value="3"/>
</dbReference>
<feature type="repeat" description="ANK" evidence="3">
    <location>
        <begin position="104"/>
        <end position="136"/>
    </location>
</feature>
<dbReference type="EMBL" id="JBELQB010000003">
    <property type="protein sequence ID" value="MFL9836677.1"/>
    <property type="molecule type" value="Genomic_DNA"/>
</dbReference>
<gene>
    <name evidence="4" type="ORF">ABS768_04155</name>
</gene>
<evidence type="ECO:0000256" key="3">
    <source>
        <dbReference type="PROSITE-ProRule" id="PRU00023"/>
    </source>
</evidence>
<accession>A0ABW8YB10</accession>
<reference evidence="4 5" key="1">
    <citation type="submission" date="2024-06" db="EMBL/GenBank/DDBJ databases">
        <authorList>
            <person name="Kaempfer P."/>
            <person name="Viver T."/>
        </authorList>
    </citation>
    <scope>NUCLEOTIDE SEQUENCE [LARGE SCALE GENOMIC DNA]</scope>
    <source>
        <strain evidence="4 5">ST-75</strain>
    </source>
</reference>
<feature type="repeat" description="ANK" evidence="3">
    <location>
        <begin position="71"/>
        <end position="103"/>
    </location>
</feature>
<dbReference type="Proteomes" id="UP001629059">
    <property type="component" value="Unassembled WGS sequence"/>
</dbReference>
<keyword evidence="5" id="KW-1185">Reference proteome</keyword>
<dbReference type="SMART" id="SM00248">
    <property type="entry name" value="ANK"/>
    <property type="match status" value="4"/>
</dbReference>
<proteinExistence type="predicted"/>
<protein>
    <submittedName>
        <fullName evidence="4">Ankyrin repeat domain-containing protein</fullName>
    </submittedName>
</protein>
<keyword evidence="1" id="KW-0677">Repeat</keyword>
<dbReference type="Pfam" id="PF12796">
    <property type="entry name" value="Ank_2"/>
    <property type="match status" value="1"/>
</dbReference>
<keyword evidence="2 3" id="KW-0040">ANK repeat</keyword>
<evidence type="ECO:0000313" key="5">
    <source>
        <dbReference type="Proteomes" id="UP001629059"/>
    </source>
</evidence>
<name>A0ABW8YB10_9FLAO</name>
<organism evidence="4 5">
    <name type="scientific">Flavobacterium rhizophilum</name>
    <dbReference type="NCBI Taxonomy" id="3163296"/>
    <lineage>
        <taxon>Bacteria</taxon>
        <taxon>Pseudomonadati</taxon>
        <taxon>Bacteroidota</taxon>
        <taxon>Flavobacteriia</taxon>
        <taxon>Flavobacteriales</taxon>
        <taxon>Flavobacteriaceae</taxon>
        <taxon>Flavobacterium</taxon>
    </lineage>
</organism>
<evidence type="ECO:0000256" key="1">
    <source>
        <dbReference type="ARBA" id="ARBA00022737"/>
    </source>
</evidence>
<dbReference type="InterPro" id="IPR036770">
    <property type="entry name" value="Ankyrin_rpt-contain_sf"/>
</dbReference>
<dbReference type="PROSITE" id="PS50297">
    <property type="entry name" value="ANK_REP_REGION"/>
    <property type="match status" value="3"/>
</dbReference>
<sequence length="166" mass="17743">MTDITPALFAAARQGNVPVLKEIISSYGNVLIDSKDDRGYTPLIIASYNNQPGAVEFLLQSGADPNVADNGGNTALMGAAFKGYSTIGEILLEYGANINAQHCNGGTALMFAVLFGRNDMVNLLLEKGADHTITDSRGHTALDLARQQRNQVAADKLITLEEPTEY</sequence>
<dbReference type="RefSeq" id="WP_408073708.1">
    <property type="nucleotide sequence ID" value="NZ_JBELQB010000003.1"/>
</dbReference>
<evidence type="ECO:0000256" key="2">
    <source>
        <dbReference type="ARBA" id="ARBA00023043"/>
    </source>
</evidence>